<evidence type="ECO:0000313" key="3">
    <source>
        <dbReference type="Proteomes" id="UP000267159"/>
    </source>
</evidence>
<evidence type="ECO:0008006" key="4">
    <source>
        <dbReference type="Google" id="ProtNLM"/>
    </source>
</evidence>
<organism evidence="2 3">
    <name type="scientific">Bacteroides acidifaciens</name>
    <dbReference type="NCBI Taxonomy" id="85831"/>
    <lineage>
        <taxon>Bacteria</taxon>
        <taxon>Pseudomonadati</taxon>
        <taxon>Bacteroidota</taxon>
        <taxon>Bacteroidia</taxon>
        <taxon>Bacteroidales</taxon>
        <taxon>Bacteroidaceae</taxon>
        <taxon>Bacteroides</taxon>
    </lineage>
</organism>
<dbReference type="InterPro" id="IPR032183">
    <property type="entry name" value="PKD-like"/>
</dbReference>
<reference evidence="2 3" key="1">
    <citation type="submission" date="2018-09" db="EMBL/GenBank/DDBJ databases">
        <title>Murine metabolic-syndrome-specific gut microbial biobank.</title>
        <authorList>
            <person name="Liu C."/>
        </authorList>
    </citation>
    <scope>NUCLEOTIDE SEQUENCE [LARGE SCALE GENOMIC DNA]</scope>
    <source>
        <strain evidence="2 3">0.1X-D8-26</strain>
    </source>
</reference>
<dbReference type="Proteomes" id="UP000267159">
    <property type="component" value="Unassembled WGS sequence"/>
</dbReference>
<feature type="signal peptide" evidence="1">
    <location>
        <begin position="1"/>
        <end position="20"/>
    </location>
</feature>
<dbReference type="Pfam" id="PF16407">
    <property type="entry name" value="PKD_2"/>
    <property type="match status" value="1"/>
</dbReference>
<dbReference type="EMBL" id="RAZM01000034">
    <property type="protein sequence ID" value="RLT79810.1"/>
    <property type="molecule type" value="Genomic_DNA"/>
</dbReference>
<dbReference type="STRING" id="1235814.GCA_000613385_01893"/>
<evidence type="ECO:0000313" key="2">
    <source>
        <dbReference type="EMBL" id="RLT79810.1"/>
    </source>
</evidence>
<comment type="caution">
    <text evidence="2">The sequence shown here is derived from an EMBL/GenBank/DDBJ whole genome shotgun (WGS) entry which is preliminary data.</text>
</comment>
<feature type="chain" id="PRO_5018288237" description="PKD-like family protein" evidence="1">
    <location>
        <begin position="21"/>
        <end position="531"/>
    </location>
</feature>
<gene>
    <name evidence="2" type="ORF">D7Y07_11485</name>
</gene>
<name>A0A3L8ABW8_9BACE</name>
<dbReference type="RefSeq" id="WP_121765992.1">
    <property type="nucleotide sequence ID" value="NZ_CAMWKS010000001.1"/>
</dbReference>
<proteinExistence type="predicted"/>
<dbReference type="PROSITE" id="PS51257">
    <property type="entry name" value="PROKAR_LIPOPROTEIN"/>
    <property type="match status" value="1"/>
</dbReference>
<evidence type="ECO:0000256" key="1">
    <source>
        <dbReference type="SAM" id="SignalP"/>
    </source>
</evidence>
<protein>
    <recommendedName>
        <fullName evidence="4">PKD-like family protein</fullName>
    </recommendedName>
</protein>
<dbReference type="AlphaFoldDB" id="A0A3L8ABW8"/>
<keyword evidence="1" id="KW-0732">Signal</keyword>
<accession>A0A3L8ABW8</accession>
<sequence length="531" mass="60034">MMTMRKIQILCVGLAALWLASCTDDKGNDSLSPINELEISGIEDEYYNVGYKETLVIPVTLKGLLSGSDENQFDYQWYLCNKEVTENAHKHTVISTEKDLEYPLDIPSGNYRLYFRATDKETGMQWEKVTSLTVLSPFVRGFYLWGDKEDGTCGMDFVSMIEGRDTTMMADLFDNTVGLKKAGNIVFTGTYVATPHVVNLWATAENGAYSLEHSSSLEKFGVLEDVSLDKMVFPTLEVTRPLNFVDIVPHPYGSNNMNRARSWRVLLTERDAFFCGSLLSSEAYGNPMNRYDANTSVLYKPSPYVFYQDNSTYLQAVAFFDETNHCFTVQNGASYAVTHTVKCTDSESPFWFDQNKYTPVRDLVYGENGFNGGYSYALMNDANGDYYIYKFKVNRYGPAGISKSLARQVDKAVATDFDKAGHYTFFSVQPVILYAVGADLWAYDYVRNIAKKVATMEGEITYLAMDAHSSNTPTDFIVATYSESQKGTVYKYTIKDDPNDIVVEPHTYHTESYPWKTNLKVAKVEYRNSSL</sequence>